<comment type="caution">
    <text evidence="2">The sequence shown here is derived from an EMBL/GenBank/DDBJ whole genome shotgun (WGS) entry which is preliminary data.</text>
</comment>
<dbReference type="AlphaFoldDB" id="A0A8J4DYV7"/>
<evidence type="ECO:0000256" key="1">
    <source>
        <dbReference type="SAM" id="Phobius"/>
    </source>
</evidence>
<keyword evidence="1" id="KW-0812">Transmembrane</keyword>
<feature type="transmembrane region" description="Helical" evidence="1">
    <location>
        <begin position="373"/>
        <end position="391"/>
    </location>
</feature>
<dbReference type="RefSeq" id="WP_203993729.1">
    <property type="nucleotide sequence ID" value="NZ_BOPG01000023.1"/>
</dbReference>
<keyword evidence="3" id="KW-1185">Reference proteome</keyword>
<keyword evidence="1" id="KW-0472">Membrane</keyword>
<evidence type="ECO:0000313" key="3">
    <source>
        <dbReference type="Proteomes" id="UP000612585"/>
    </source>
</evidence>
<dbReference type="CDD" id="cd05709">
    <property type="entry name" value="S2P-M50"/>
    <property type="match status" value="1"/>
</dbReference>
<proteinExistence type="predicted"/>
<feature type="transmembrane region" description="Helical" evidence="1">
    <location>
        <begin position="138"/>
        <end position="159"/>
    </location>
</feature>
<reference evidence="2" key="1">
    <citation type="submission" date="2021-01" db="EMBL/GenBank/DDBJ databases">
        <title>Whole genome shotgun sequence of Virgisporangium aurantiacum NBRC 16421.</title>
        <authorList>
            <person name="Komaki H."/>
            <person name="Tamura T."/>
        </authorList>
    </citation>
    <scope>NUCLEOTIDE SEQUENCE</scope>
    <source>
        <strain evidence="2">NBRC 16421</strain>
    </source>
</reference>
<dbReference type="EMBL" id="BOPG01000023">
    <property type="protein sequence ID" value="GIJ56050.1"/>
    <property type="molecule type" value="Genomic_DNA"/>
</dbReference>
<keyword evidence="1" id="KW-1133">Transmembrane helix</keyword>
<feature type="transmembrane region" description="Helical" evidence="1">
    <location>
        <begin position="240"/>
        <end position="261"/>
    </location>
</feature>
<protein>
    <recommendedName>
        <fullName evidence="4">Peptide zinc metalloprotease protein</fullName>
    </recommendedName>
</protein>
<feature type="transmembrane region" description="Helical" evidence="1">
    <location>
        <begin position="346"/>
        <end position="367"/>
    </location>
</feature>
<gene>
    <name evidence="2" type="ORF">Vau01_035660</name>
</gene>
<organism evidence="2 3">
    <name type="scientific">Virgisporangium aurantiacum</name>
    <dbReference type="NCBI Taxonomy" id="175570"/>
    <lineage>
        <taxon>Bacteria</taxon>
        <taxon>Bacillati</taxon>
        <taxon>Actinomycetota</taxon>
        <taxon>Actinomycetes</taxon>
        <taxon>Micromonosporales</taxon>
        <taxon>Micromonosporaceae</taxon>
        <taxon>Virgisporangium</taxon>
    </lineage>
</organism>
<dbReference type="Proteomes" id="UP000612585">
    <property type="component" value="Unassembled WGS sequence"/>
</dbReference>
<sequence length="399" mass="43586">MTSAQLEDRRVARDPDVVLGPGFRRGPAVVHMVKNRATGDRYEIGPREYFVLSRLDGRRTLGEIGDEYAAAFQRHLGDASWGQLLALLGARNLLAGAPRRPAARVHCKGFQRLGPLRGKYVFGDPSRLVARVYRRISWVYRPAVLVPLLVALVGMDVYLATRLSSLATGVSTVLHQPSLAMLVTVLLWVGAAGHEFAHGLTCRHYGGNASAIGIRWYGPVVAAFCSVDDVMLFPRRRGRVATAASGVVANHVFLAPFFVLWLALPASDPTRDAIGTLLLLGIGQALFNYLPMPTLDGLHMVAHLLGLSRLSEESRRYTRLRVAALLGRRPAPDGYPRWVRRTYVGFRVWVLLAGTASVVLLALLGFAVLPTGVAWALAGVAALFIAWRRYAGWKKGIAT</sequence>
<evidence type="ECO:0000313" key="2">
    <source>
        <dbReference type="EMBL" id="GIJ56050.1"/>
    </source>
</evidence>
<name>A0A8J4DYV7_9ACTN</name>
<feature type="transmembrane region" description="Helical" evidence="1">
    <location>
        <begin position="179"/>
        <end position="197"/>
    </location>
</feature>
<evidence type="ECO:0008006" key="4">
    <source>
        <dbReference type="Google" id="ProtNLM"/>
    </source>
</evidence>
<accession>A0A8J4DYV7</accession>
<feature type="transmembrane region" description="Helical" evidence="1">
    <location>
        <begin position="273"/>
        <end position="290"/>
    </location>
</feature>